<organism evidence="3 4">
    <name type="scientific">Bosea caraganae</name>
    <dbReference type="NCBI Taxonomy" id="2763117"/>
    <lineage>
        <taxon>Bacteria</taxon>
        <taxon>Pseudomonadati</taxon>
        <taxon>Pseudomonadota</taxon>
        <taxon>Alphaproteobacteria</taxon>
        <taxon>Hyphomicrobiales</taxon>
        <taxon>Boseaceae</taxon>
        <taxon>Bosea</taxon>
    </lineage>
</organism>
<evidence type="ECO:0000259" key="2">
    <source>
        <dbReference type="Pfam" id="PF13387"/>
    </source>
</evidence>
<sequence length="366" mass="41246">MSTIPSARRRRRIRSPRKRTFHSDVLGEAAMSRLFFVVLKLLLTLVLIGAATWGVGLLLFRLNGTIATIAAIGFGIAALAGLIGIWTGAPRLPLGFAAVFIGLLSWWSGFQPSHDRDWIPELARLPQISREGDKLTVANLRDFRWRTEADYDQRWETRSYDLSKIEGADLFLSYWSGEVIAHLLLSFTFADSPPLTFSIEVRREKGEEWSSLAGFFRIYEMAYVAADERDIVGLRTHARGEDTRLFRLAASPQQARDLLLAYTADVNRLAKEPRWYNTVTTNCTTVVYHLVSTVAPSWTLALPLDPRVLISGYLPGYLQRIGAVRTDIPLEELVRRGKISERARTLSLDDPDFSKKIREGVPTGRP</sequence>
<gene>
    <name evidence="3" type="ORF">DWE98_07625</name>
</gene>
<feature type="transmembrane region" description="Helical" evidence="1">
    <location>
        <begin position="66"/>
        <end position="86"/>
    </location>
</feature>
<feature type="transmembrane region" description="Helical" evidence="1">
    <location>
        <begin position="34"/>
        <end position="59"/>
    </location>
</feature>
<dbReference type="Pfam" id="PF13387">
    <property type="entry name" value="Lnb_N"/>
    <property type="match status" value="1"/>
</dbReference>
<comment type="caution">
    <text evidence="3">The sequence shown here is derived from an EMBL/GenBank/DDBJ whole genome shotgun (WGS) entry which is preliminary data.</text>
</comment>
<protein>
    <submittedName>
        <fullName evidence="3">DUF4105 domain-containing protein</fullName>
    </submittedName>
</protein>
<feature type="domain" description="Lnb N-terminal periplasmic" evidence="2">
    <location>
        <begin position="152"/>
        <end position="311"/>
    </location>
</feature>
<accession>A0A370L8J1</accession>
<evidence type="ECO:0000256" key="1">
    <source>
        <dbReference type="SAM" id="Phobius"/>
    </source>
</evidence>
<evidence type="ECO:0000313" key="3">
    <source>
        <dbReference type="EMBL" id="RDJ26714.1"/>
    </source>
</evidence>
<dbReference type="OrthoDB" id="274718at2"/>
<proteinExistence type="predicted"/>
<reference evidence="4" key="1">
    <citation type="submission" date="2018-07" db="EMBL/GenBank/DDBJ databases">
        <authorList>
            <person name="Safronova V.I."/>
            <person name="Chirak E.R."/>
            <person name="Sazanova A.L."/>
        </authorList>
    </citation>
    <scope>NUCLEOTIDE SEQUENCE [LARGE SCALE GENOMIC DNA]</scope>
    <source>
        <strain evidence="4">RCAM04685</strain>
    </source>
</reference>
<dbReference type="InterPro" id="IPR025178">
    <property type="entry name" value="Lnb_N"/>
</dbReference>
<evidence type="ECO:0000313" key="4">
    <source>
        <dbReference type="Proteomes" id="UP000255207"/>
    </source>
</evidence>
<name>A0A370L8J1_9HYPH</name>
<keyword evidence="1" id="KW-0812">Transmembrane</keyword>
<dbReference type="Proteomes" id="UP000255207">
    <property type="component" value="Unassembled WGS sequence"/>
</dbReference>
<keyword evidence="1" id="KW-0472">Membrane</keyword>
<keyword evidence="1" id="KW-1133">Transmembrane helix</keyword>
<dbReference type="EMBL" id="QQTP01000003">
    <property type="protein sequence ID" value="RDJ26714.1"/>
    <property type="molecule type" value="Genomic_DNA"/>
</dbReference>
<dbReference type="AlphaFoldDB" id="A0A370L8J1"/>
<feature type="transmembrane region" description="Helical" evidence="1">
    <location>
        <begin position="92"/>
        <end position="110"/>
    </location>
</feature>
<keyword evidence="4" id="KW-1185">Reference proteome</keyword>